<evidence type="ECO:0000313" key="3">
    <source>
        <dbReference type="EMBL" id="BCE50504.1"/>
    </source>
</evidence>
<keyword evidence="1" id="KW-1133">Transmembrane helix</keyword>
<dbReference type="EMBL" id="AP023094">
    <property type="protein sequence ID" value="BCE50504.1"/>
    <property type="molecule type" value="Genomic_DNA"/>
</dbReference>
<reference evidence="2" key="1">
    <citation type="submission" date="2020-05" db="EMBL/GenBank/DDBJ databases">
        <title>Complete genome sequence of Bradyrhizobium diazoefficiens XF1 isolated from soybean nodule.</title>
        <authorList>
            <person name="Noda R."/>
            <person name="Kakizaki K."/>
            <person name="Minamisawa K."/>
        </authorList>
    </citation>
    <scope>NUCLEOTIDE SEQUENCE</scope>
    <source>
        <strain evidence="2">XF1</strain>
    </source>
</reference>
<feature type="transmembrane region" description="Helical" evidence="1">
    <location>
        <begin position="21"/>
        <end position="41"/>
    </location>
</feature>
<dbReference type="AlphaFoldDB" id="A0A810CXI1"/>
<dbReference type="EMBL" id="AP023091">
    <property type="protein sequence ID" value="BCE24247.1"/>
    <property type="molecule type" value="Genomic_DNA"/>
</dbReference>
<keyword evidence="1" id="KW-0472">Membrane</keyword>
<accession>A0A810CXI1</accession>
<keyword evidence="1" id="KW-0812">Transmembrane</keyword>
<evidence type="ECO:0000313" key="2">
    <source>
        <dbReference type="EMBL" id="BCE24247.1"/>
    </source>
</evidence>
<reference evidence="4" key="2">
    <citation type="submission" date="2020-05" db="EMBL/GenBank/DDBJ databases">
        <title>Complete genome sequence of Bradyrhizobium diazoefficiens XF10 isolated from soybean nodule.</title>
        <authorList>
            <person name="Noda R."/>
            <person name="Kakizaki K."/>
            <person name="Minamisawa K."/>
        </authorList>
    </citation>
    <scope>NUCLEOTIDE SEQUENCE</scope>
    <source>
        <strain evidence="4">XF10</strain>
    </source>
</reference>
<dbReference type="RefSeq" id="WP_304564122.1">
    <property type="nucleotide sequence ID" value="NZ_CP124748.1"/>
</dbReference>
<evidence type="ECO:0000256" key="1">
    <source>
        <dbReference type="SAM" id="Phobius"/>
    </source>
</evidence>
<name>A0A810CXI1_9BRAD</name>
<evidence type="ECO:0000313" key="4">
    <source>
        <dbReference type="EMBL" id="BCE94007.1"/>
    </source>
</evidence>
<sequence>MKSKERRDTGQADLLRSRLDAIIVMYHPLVTLSLTIDWWFLSIERQRVGGGIMPGHRTASP</sequence>
<organism evidence="4">
    <name type="scientific">Bradyrhizobium diazoefficiens</name>
    <dbReference type="NCBI Taxonomy" id="1355477"/>
    <lineage>
        <taxon>Bacteria</taxon>
        <taxon>Pseudomonadati</taxon>
        <taxon>Pseudomonadota</taxon>
        <taxon>Alphaproteobacteria</taxon>
        <taxon>Hyphomicrobiales</taxon>
        <taxon>Nitrobacteraceae</taxon>
        <taxon>Bradyrhizobium</taxon>
    </lineage>
</organism>
<proteinExistence type="predicted"/>
<dbReference type="EMBL" id="AP023099">
    <property type="protein sequence ID" value="BCE94007.1"/>
    <property type="molecule type" value="Genomic_DNA"/>
</dbReference>
<gene>
    <name evidence="4" type="ORF">XF10B_68050</name>
    <name evidence="2" type="ORF">XF1B_69280</name>
    <name evidence="3" type="ORF">XF4B_68530</name>
</gene>
<protein>
    <submittedName>
        <fullName evidence="4">Uncharacterized protein</fullName>
    </submittedName>
</protein>
<reference evidence="3" key="3">
    <citation type="submission" date="2020-05" db="EMBL/GenBank/DDBJ databases">
        <title>Complete genome sequence of Bradyrhizobium diazoefficiens XF4 isolated from soybean nodule.</title>
        <authorList>
            <person name="Noda R."/>
            <person name="Kakizaki K."/>
            <person name="Minamisawa K."/>
        </authorList>
    </citation>
    <scope>NUCLEOTIDE SEQUENCE</scope>
    <source>
        <strain evidence="3">XF4</strain>
    </source>
</reference>